<dbReference type="Pfam" id="PF08521">
    <property type="entry name" value="2CSK_N"/>
    <property type="match status" value="1"/>
</dbReference>
<dbReference type="InterPro" id="IPR004358">
    <property type="entry name" value="Sig_transdc_His_kin-like_C"/>
</dbReference>
<evidence type="ECO:0000256" key="13">
    <source>
        <dbReference type="SAM" id="MobiDB-lite"/>
    </source>
</evidence>
<evidence type="ECO:0000256" key="5">
    <source>
        <dbReference type="ARBA" id="ARBA00022679"/>
    </source>
</evidence>
<dbReference type="InterPro" id="IPR003594">
    <property type="entry name" value="HATPase_dom"/>
</dbReference>
<evidence type="ECO:0000313" key="17">
    <source>
        <dbReference type="EMBL" id="PWE13685.1"/>
    </source>
</evidence>
<feature type="domain" description="Histidine kinase" evidence="15">
    <location>
        <begin position="257"/>
        <end position="464"/>
    </location>
</feature>
<keyword evidence="12 14" id="KW-0472">Membrane</keyword>
<proteinExistence type="predicted"/>
<evidence type="ECO:0000256" key="14">
    <source>
        <dbReference type="SAM" id="Phobius"/>
    </source>
</evidence>
<dbReference type="InterPro" id="IPR003661">
    <property type="entry name" value="HisK_dim/P_dom"/>
</dbReference>
<keyword evidence="4" id="KW-0597">Phosphoprotein</keyword>
<dbReference type="Proteomes" id="UP000245216">
    <property type="component" value="Unassembled WGS sequence"/>
</dbReference>
<dbReference type="GO" id="GO:0005886">
    <property type="term" value="C:plasma membrane"/>
    <property type="evidence" value="ECO:0007669"/>
    <property type="project" value="TreeGrafter"/>
</dbReference>
<evidence type="ECO:0000256" key="9">
    <source>
        <dbReference type="ARBA" id="ARBA00022840"/>
    </source>
</evidence>
<evidence type="ECO:0000256" key="2">
    <source>
        <dbReference type="ARBA" id="ARBA00004141"/>
    </source>
</evidence>
<evidence type="ECO:0000259" key="16">
    <source>
        <dbReference type="PROSITE" id="PS50885"/>
    </source>
</evidence>
<evidence type="ECO:0000256" key="10">
    <source>
        <dbReference type="ARBA" id="ARBA00022989"/>
    </source>
</evidence>
<feature type="domain" description="HAMP" evidence="16">
    <location>
        <begin position="197"/>
        <end position="249"/>
    </location>
</feature>
<dbReference type="InterPro" id="IPR003660">
    <property type="entry name" value="HAMP_dom"/>
</dbReference>
<keyword evidence="5" id="KW-0808">Transferase</keyword>
<dbReference type="Pfam" id="PF02518">
    <property type="entry name" value="HATPase_c"/>
    <property type="match status" value="1"/>
</dbReference>
<dbReference type="PRINTS" id="PR00344">
    <property type="entry name" value="BCTRLSENSOR"/>
</dbReference>
<dbReference type="STRING" id="511.UZ73_13990"/>
<dbReference type="InterPro" id="IPR036890">
    <property type="entry name" value="HATPase_C_sf"/>
</dbReference>
<dbReference type="AlphaFoldDB" id="A0A2U2BI37"/>
<dbReference type="GO" id="GO:0005524">
    <property type="term" value="F:ATP binding"/>
    <property type="evidence" value="ECO:0007669"/>
    <property type="project" value="UniProtKB-KW"/>
</dbReference>
<evidence type="ECO:0000259" key="15">
    <source>
        <dbReference type="PROSITE" id="PS50109"/>
    </source>
</evidence>
<dbReference type="PROSITE" id="PS50109">
    <property type="entry name" value="HIS_KIN"/>
    <property type="match status" value="1"/>
</dbReference>
<dbReference type="SUPFAM" id="SSF47384">
    <property type="entry name" value="Homodimeric domain of signal transducing histidine kinase"/>
    <property type="match status" value="1"/>
</dbReference>
<reference evidence="17 18" key="2">
    <citation type="submission" date="2018-05" db="EMBL/GenBank/DDBJ databases">
        <authorList>
            <person name="Lanie J.A."/>
            <person name="Ng W.-L."/>
            <person name="Kazmierczak K.M."/>
            <person name="Andrzejewski T.M."/>
            <person name="Davidsen T.M."/>
            <person name="Wayne K.J."/>
            <person name="Tettelin H."/>
            <person name="Glass J.I."/>
            <person name="Rusch D."/>
            <person name="Podicherti R."/>
            <person name="Tsui H.-C.T."/>
            <person name="Winkler M.E."/>
        </authorList>
    </citation>
    <scope>NUCLEOTIDE SEQUENCE [LARGE SCALE GENOMIC DNA]</scope>
    <source>
        <strain evidence="17 18">YBY</strain>
    </source>
</reference>
<feature type="transmembrane region" description="Helical" evidence="14">
    <location>
        <begin position="31"/>
        <end position="55"/>
    </location>
</feature>
<dbReference type="InterPro" id="IPR005467">
    <property type="entry name" value="His_kinase_dom"/>
</dbReference>
<dbReference type="SUPFAM" id="SSF55874">
    <property type="entry name" value="ATPase domain of HSP90 chaperone/DNA topoisomerase II/histidine kinase"/>
    <property type="match status" value="1"/>
</dbReference>
<dbReference type="EC" id="2.7.13.3" evidence="3"/>
<evidence type="ECO:0000313" key="18">
    <source>
        <dbReference type="Proteomes" id="UP000245216"/>
    </source>
</evidence>
<sequence>MKRLLQKLTPGRAKPRSSASRAEGWSLRRRLLLTVMGTSIGLWLVSLSIVVGVAWHATGDVLDDALEEGARLVLMLDPQEASAGATTTGTRLNRDDALKLRMYYQLVAADGRVLLRGDDTPETAFLPQAHSKQTTTVWVDDELWRVYVRPGSGGVTAQVAQPMEERLELLEDMAENLAWPALGLLALLGLSSWLLIRRLMRPLEDTAKLINSKSPDDLTPVQGGNPPRELQAMLDALNTLMARLSTALESERRFTSDAAHELRTPLAGLRMRVQLIERELQLPDAHLQQLRADLDRCTALVESLLALTRLEPQAEPLKLETVDLNQLLDSLSPSWPSVSVNMERALAVTSLQAAPILLSSALRNLIGNAIRYGGTGVRVRIETTRRHDGGVRLAVRDKGPGVPLEQRSRLGERFFRVLGTGQAGNGLGLSIVARIAALHDAALSFEDGLDGQGLSVVLDFPPNQVS</sequence>
<dbReference type="Gene3D" id="1.10.287.130">
    <property type="match status" value="1"/>
</dbReference>
<comment type="catalytic activity">
    <reaction evidence="1">
        <text>ATP + protein L-histidine = ADP + protein N-phospho-L-histidine.</text>
        <dbReference type="EC" id="2.7.13.3"/>
    </reaction>
</comment>
<organism evidence="17 18">
    <name type="scientific">Alcaligenes faecalis</name>
    <dbReference type="NCBI Taxonomy" id="511"/>
    <lineage>
        <taxon>Bacteria</taxon>
        <taxon>Pseudomonadati</taxon>
        <taxon>Pseudomonadota</taxon>
        <taxon>Betaproteobacteria</taxon>
        <taxon>Burkholderiales</taxon>
        <taxon>Alcaligenaceae</taxon>
        <taxon>Alcaligenes</taxon>
    </lineage>
</organism>
<dbReference type="RefSeq" id="WP_109089115.1">
    <property type="nucleotide sequence ID" value="NZ_QEXO01000003.1"/>
</dbReference>
<dbReference type="PANTHER" id="PTHR45436">
    <property type="entry name" value="SENSOR HISTIDINE KINASE YKOH"/>
    <property type="match status" value="1"/>
</dbReference>
<evidence type="ECO:0000256" key="12">
    <source>
        <dbReference type="ARBA" id="ARBA00023136"/>
    </source>
</evidence>
<dbReference type="PROSITE" id="PS50885">
    <property type="entry name" value="HAMP"/>
    <property type="match status" value="1"/>
</dbReference>
<keyword evidence="6 14" id="KW-0812">Transmembrane</keyword>
<evidence type="ECO:0000256" key="4">
    <source>
        <dbReference type="ARBA" id="ARBA00022553"/>
    </source>
</evidence>
<dbReference type="CDD" id="cd00082">
    <property type="entry name" value="HisKA"/>
    <property type="match status" value="1"/>
</dbReference>
<keyword evidence="9" id="KW-0067">ATP-binding</keyword>
<dbReference type="GO" id="GO:0000155">
    <property type="term" value="F:phosphorelay sensor kinase activity"/>
    <property type="evidence" value="ECO:0007669"/>
    <property type="project" value="InterPro"/>
</dbReference>
<feature type="region of interest" description="Disordered" evidence="13">
    <location>
        <begin position="1"/>
        <end position="20"/>
    </location>
</feature>
<dbReference type="InterPro" id="IPR050428">
    <property type="entry name" value="TCS_sensor_his_kinase"/>
</dbReference>
<keyword evidence="11" id="KW-0902">Two-component regulatory system</keyword>
<comment type="subcellular location">
    <subcellularLocation>
        <location evidence="2">Membrane</location>
        <topology evidence="2">Multi-pass membrane protein</topology>
    </subcellularLocation>
</comment>
<accession>A0A2U2BI37</accession>
<name>A0A2U2BI37_ALCFA</name>
<feature type="transmembrane region" description="Helical" evidence="14">
    <location>
        <begin position="177"/>
        <end position="196"/>
    </location>
</feature>
<dbReference type="InterPro" id="IPR013727">
    <property type="entry name" value="2CSK_N"/>
</dbReference>
<comment type="caution">
    <text evidence="17">The sequence shown here is derived from an EMBL/GenBank/DDBJ whole genome shotgun (WGS) entry which is preliminary data.</text>
</comment>
<dbReference type="InterPro" id="IPR036097">
    <property type="entry name" value="HisK_dim/P_sf"/>
</dbReference>
<gene>
    <name evidence="17" type="ORF">DF183_10930</name>
</gene>
<dbReference type="Pfam" id="PF00512">
    <property type="entry name" value="HisKA"/>
    <property type="match status" value="1"/>
</dbReference>
<keyword evidence="10 14" id="KW-1133">Transmembrane helix</keyword>
<evidence type="ECO:0000256" key="8">
    <source>
        <dbReference type="ARBA" id="ARBA00022777"/>
    </source>
</evidence>
<dbReference type="PANTHER" id="PTHR45436:SF14">
    <property type="entry name" value="SENSOR PROTEIN QSEC"/>
    <property type="match status" value="1"/>
</dbReference>
<evidence type="ECO:0000256" key="1">
    <source>
        <dbReference type="ARBA" id="ARBA00000085"/>
    </source>
</evidence>
<dbReference type="SMART" id="SM00388">
    <property type="entry name" value="HisKA"/>
    <property type="match status" value="1"/>
</dbReference>
<protein>
    <recommendedName>
        <fullName evidence="3">histidine kinase</fullName>
        <ecNumber evidence="3">2.7.13.3</ecNumber>
    </recommendedName>
</protein>
<evidence type="ECO:0000256" key="3">
    <source>
        <dbReference type="ARBA" id="ARBA00012438"/>
    </source>
</evidence>
<evidence type="ECO:0000256" key="6">
    <source>
        <dbReference type="ARBA" id="ARBA00022692"/>
    </source>
</evidence>
<evidence type="ECO:0000256" key="7">
    <source>
        <dbReference type="ARBA" id="ARBA00022741"/>
    </source>
</evidence>
<dbReference type="EMBL" id="QEXO01000003">
    <property type="protein sequence ID" value="PWE13685.1"/>
    <property type="molecule type" value="Genomic_DNA"/>
</dbReference>
<dbReference type="Gene3D" id="3.30.565.10">
    <property type="entry name" value="Histidine kinase-like ATPase, C-terminal domain"/>
    <property type="match status" value="1"/>
</dbReference>
<evidence type="ECO:0000256" key="11">
    <source>
        <dbReference type="ARBA" id="ARBA00023012"/>
    </source>
</evidence>
<reference evidence="17 18" key="1">
    <citation type="submission" date="2018-05" db="EMBL/GenBank/DDBJ databases">
        <title>Genome Sequence of an Efficient Indole-Degrading Bacterium, Alcaligenes sp.YBY.</title>
        <authorList>
            <person name="Yang B."/>
        </authorList>
    </citation>
    <scope>NUCLEOTIDE SEQUENCE [LARGE SCALE GENOMIC DNA]</scope>
    <source>
        <strain evidence="17 18">YBY</strain>
    </source>
</reference>
<dbReference type="SMART" id="SM00387">
    <property type="entry name" value="HATPase_c"/>
    <property type="match status" value="1"/>
</dbReference>
<keyword evidence="8 17" id="KW-0418">Kinase</keyword>
<keyword evidence="7" id="KW-0547">Nucleotide-binding</keyword>